<comment type="caution">
    <text evidence="3">The sequence shown here is derived from an EMBL/GenBank/DDBJ whole genome shotgun (WGS) entry which is preliminary data.</text>
</comment>
<dbReference type="SMART" id="SM00871">
    <property type="entry name" value="AraC_E_bind"/>
    <property type="match status" value="1"/>
</dbReference>
<dbReference type="Gene3D" id="3.20.80.10">
    <property type="entry name" value="Regulatory factor, effector binding domain"/>
    <property type="match status" value="1"/>
</dbReference>
<dbReference type="SMART" id="SM00422">
    <property type="entry name" value="HTH_MERR"/>
    <property type="match status" value="1"/>
</dbReference>
<dbReference type="InterPro" id="IPR000551">
    <property type="entry name" value="MerR-type_HTH_dom"/>
</dbReference>
<dbReference type="PROSITE" id="PS50937">
    <property type="entry name" value="HTH_MERR_2"/>
    <property type="match status" value="1"/>
</dbReference>
<dbReference type="EMBL" id="LAIR01000002">
    <property type="protein sequence ID" value="KNX36329.1"/>
    <property type="molecule type" value="Genomic_DNA"/>
</dbReference>
<dbReference type="Gene3D" id="1.10.1660.10">
    <property type="match status" value="1"/>
</dbReference>
<reference evidence="4" key="1">
    <citation type="submission" date="2015-03" db="EMBL/GenBank/DDBJ databases">
        <title>Luteipulveratus halotolerans sp. nov., a novel actinobacterium (Dermacoccaceae) from Sarawak, Malaysia.</title>
        <authorList>
            <person name="Juboi H."/>
            <person name="Basik A."/>
            <person name="Shamsul S.S."/>
            <person name="Arnold P."/>
            <person name="Schmitt E.K."/>
            <person name="Sanglier J.-J."/>
            <person name="Yeo T."/>
        </authorList>
    </citation>
    <scope>NUCLEOTIDE SEQUENCE [LARGE SCALE GENOMIC DNA]</scope>
    <source>
        <strain evidence="4">C296001</strain>
    </source>
</reference>
<organism evidence="3 4">
    <name type="scientific">Luteipulveratus halotolerans</name>
    <dbReference type="NCBI Taxonomy" id="1631356"/>
    <lineage>
        <taxon>Bacteria</taxon>
        <taxon>Bacillati</taxon>
        <taxon>Actinomycetota</taxon>
        <taxon>Actinomycetes</taxon>
        <taxon>Micrococcales</taxon>
        <taxon>Dermacoccaceae</taxon>
        <taxon>Luteipulveratus</taxon>
    </lineage>
</organism>
<dbReference type="Pfam" id="PF13411">
    <property type="entry name" value="MerR_1"/>
    <property type="match status" value="1"/>
</dbReference>
<keyword evidence="1" id="KW-0238">DNA-binding</keyword>
<accession>A0A0L6CF56</accession>
<evidence type="ECO:0000256" key="1">
    <source>
        <dbReference type="ARBA" id="ARBA00023125"/>
    </source>
</evidence>
<evidence type="ECO:0000259" key="2">
    <source>
        <dbReference type="PROSITE" id="PS50937"/>
    </source>
</evidence>
<dbReference type="GO" id="GO:0003677">
    <property type="term" value="F:DNA binding"/>
    <property type="evidence" value="ECO:0007669"/>
    <property type="project" value="UniProtKB-KW"/>
</dbReference>
<dbReference type="STRING" id="1631356.VV01_02945"/>
<dbReference type="PANTHER" id="PTHR30204">
    <property type="entry name" value="REDOX-CYCLING DRUG-SENSING TRANSCRIPTIONAL ACTIVATOR SOXR"/>
    <property type="match status" value="1"/>
</dbReference>
<dbReference type="OrthoDB" id="7849865at2"/>
<evidence type="ECO:0000313" key="3">
    <source>
        <dbReference type="EMBL" id="KNX36329.1"/>
    </source>
</evidence>
<dbReference type="SUPFAM" id="SSF46955">
    <property type="entry name" value="Putative DNA-binding domain"/>
    <property type="match status" value="1"/>
</dbReference>
<dbReference type="PROSITE" id="PS00552">
    <property type="entry name" value="HTH_MERR_1"/>
    <property type="match status" value="1"/>
</dbReference>
<dbReference type="InterPro" id="IPR047057">
    <property type="entry name" value="MerR_fam"/>
</dbReference>
<dbReference type="InterPro" id="IPR011256">
    <property type="entry name" value="Reg_factor_effector_dom_sf"/>
</dbReference>
<dbReference type="SUPFAM" id="SSF55136">
    <property type="entry name" value="Probable bacterial effector-binding domain"/>
    <property type="match status" value="1"/>
</dbReference>
<feature type="domain" description="HTH merR-type" evidence="2">
    <location>
        <begin position="7"/>
        <end position="77"/>
    </location>
</feature>
<proteinExistence type="predicted"/>
<dbReference type="InterPro" id="IPR029442">
    <property type="entry name" value="GyrI-like"/>
</dbReference>
<name>A0A0L6CF56_9MICO</name>
<dbReference type="Pfam" id="PF06445">
    <property type="entry name" value="GyrI-like"/>
    <property type="match status" value="1"/>
</dbReference>
<dbReference type="AlphaFoldDB" id="A0A0L6CF56"/>
<dbReference type="Proteomes" id="UP000037397">
    <property type="component" value="Unassembled WGS sequence"/>
</dbReference>
<gene>
    <name evidence="3" type="ORF">VV01_02945</name>
</gene>
<dbReference type="GO" id="GO:0003700">
    <property type="term" value="F:DNA-binding transcription factor activity"/>
    <property type="evidence" value="ECO:0007669"/>
    <property type="project" value="InterPro"/>
</dbReference>
<keyword evidence="4" id="KW-1185">Reference proteome</keyword>
<protein>
    <recommendedName>
        <fullName evidence="2">HTH merR-type domain-containing protein</fullName>
    </recommendedName>
</protein>
<dbReference type="InterPro" id="IPR010499">
    <property type="entry name" value="AraC_E-bd"/>
</dbReference>
<sequence>MPGTSDLMPIGRFSALTRISVRMLRHYDEHDVLRPAYVDDTTGYRWYATTQLADAQLVRQLRDVGFGVPAIGALLATRGDSTFGRALDQQRAALVDDVRAATHRLTLIDKVREAHRQEQTMDITLDRTSFAARTVVALRGTIPSYADEARLWEQMLPELGRQDITMTGPCGAIDLADEYQESDVDKEVFAPVAAGTTAASPLVVRDLPELPAARAVLTGPYDQIGEACDQLVRWASDQALQGLAGMRYVYVNDVRATPPEQLVTEIYLPVAG</sequence>
<dbReference type="PANTHER" id="PTHR30204:SF97">
    <property type="entry name" value="MERR FAMILY REGULATORY PROTEIN"/>
    <property type="match status" value="1"/>
</dbReference>
<dbReference type="InterPro" id="IPR009061">
    <property type="entry name" value="DNA-bd_dom_put_sf"/>
</dbReference>
<dbReference type="RefSeq" id="WP_050668580.1">
    <property type="nucleotide sequence ID" value="NZ_LAIR01000002.1"/>
</dbReference>
<evidence type="ECO:0000313" key="4">
    <source>
        <dbReference type="Proteomes" id="UP000037397"/>
    </source>
</evidence>